<dbReference type="InterPro" id="IPR040097">
    <property type="entry name" value="FAAL/FAAC"/>
</dbReference>
<evidence type="ECO:0000256" key="4">
    <source>
        <dbReference type="ARBA" id="ARBA00022832"/>
    </source>
</evidence>
<dbReference type="GO" id="GO:0070566">
    <property type="term" value="F:adenylyltransferase activity"/>
    <property type="evidence" value="ECO:0007669"/>
    <property type="project" value="TreeGrafter"/>
</dbReference>
<evidence type="ECO:0000313" key="8">
    <source>
        <dbReference type="EMBL" id="RFZ46383.1"/>
    </source>
</evidence>
<dbReference type="Pfam" id="PF23024">
    <property type="entry name" value="AMP-dom_DIP2-like"/>
    <property type="match status" value="1"/>
</dbReference>
<dbReference type="InterPro" id="IPR000873">
    <property type="entry name" value="AMP-dep_synth/lig_dom"/>
</dbReference>
<dbReference type="EC" id="6.2.1.-" evidence="8"/>
<sequence length="589" mass="64222">MSLISKLRELAEAKPDHEAFVFTEYDTRSGDRTSTLTWRQVYVRASNLARYLNSLNDDLERQKFAAICAPQGIEYIVGFLGALFAGWCPVPLPEPQGGLQDKRTGLALLDCSAAVVLTTAKDEDAVRATLAAYSLAVTTPVIALDTFELADVSPSGAGDVSDFRPPEGGMYLQYTSGSTGNPRGARISLENVEINFRQIAKAAFPYKGTEVSLPRSTVSWLPLYHDMGLMVGLFIPVYCACPSYFMSPAAFVRKPIRWMRMVAEQDQPFTAAPNFAFDLATSRISDADMSGIDLAHVSAISNGGERVQPNTVDSFLERFSRYGLRPEVVKPSYGMAEAVVYVAISEVGTPPVSTEFDAQSLANGHAELKGPDAEHATRLVRYHKLDADPLVRIVDPESCVELSPGGIGEIWVHGGNLSSGYHNVDNALNKEKFHATIRDKSPGTPRSPWLRTGDLGFEWDGGFYIVGRSKDLIIQDGVNHYPDDIENTVKEFTRGRVAAFSIADERSERLVIVAEVKPTNPASGSSGVELPLVKKRAMAALSRLHGLHVADFLFVPPQALPKTTSGKISRSACAKRYLSAGFEQLEVPQ</sequence>
<evidence type="ECO:0000259" key="6">
    <source>
        <dbReference type="Pfam" id="PF00501"/>
    </source>
</evidence>
<dbReference type="EMBL" id="PEDF01000023">
    <property type="protein sequence ID" value="RFZ46383.1"/>
    <property type="molecule type" value="Genomic_DNA"/>
</dbReference>
<dbReference type="GO" id="GO:0005886">
    <property type="term" value="C:plasma membrane"/>
    <property type="evidence" value="ECO:0007669"/>
    <property type="project" value="TreeGrafter"/>
</dbReference>
<protein>
    <submittedName>
        <fullName evidence="8">Long-chain-fatty-acid--AMP ligase FadD30</fullName>
        <ecNumber evidence="8">6.2.1.-</ecNumber>
    </submittedName>
</protein>
<keyword evidence="4" id="KW-0276">Fatty acid metabolism</keyword>
<dbReference type="PROSITE" id="PS00455">
    <property type="entry name" value="AMP_BINDING"/>
    <property type="match status" value="1"/>
</dbReference>
<dbReference type="Proteomes" id="UP000257451">
    <property type="component" value="Unassembled WGS sequence"/>
</dbReference>
<dbReference type="GO" id="GO:0016874">
    <property type="term" value="F:ligase activity"/>
    <property type="evidence" value="ECO:0007669"/>
    <property type="project" value="UniProtKB-KW"/>
</dbReference>
<organism evidence="8 9">
    <name type="scientific">Mycobacterium marinum</name>
    <dbReference type="NCBI Taxonomy" id="1781"/>
    <lineage>
        <taxon>Bacteria</taxon>
        <taxon>Bacillati</taxon>
        <taxon>Actinomycetota</taxon>
        <taxon>Actinomycetes</taxon>
        <taxon>Mycobacteriales</taxon>
        <taxon>Mycobacteriaceae</taxon>
        <taxon>Mycobacterium</taxon>
        <taxon>Mycobacterium ulcerans group</taxon>
    </lineage>
</organism>
<evidence type="ECO:0000256" key="3">
    <source>
        <dbReference type="ARBA" id="ARBA00022598"/>
    </source>
</evidence>
<feature type="domain" description="AMP-binding enzyme C-terminal" evidence="7">
    <location>
        <begin position="471"/>
        <end position="581"/>
    </location>
</feature>
<evidence type="ECO:0000256" key="2">
    <source>
        <dbReference type="ARBA" id="ARBA00006432"/>
    </source>
</evidence>
<dbReference type="InterPro" id="IPR025110">
    <property type="entry name" value="AMP-bd_C"/>
</dbReference>
<comment type="pathway">
    <text evidence="1">Lipid metabolism.</text>
</comment>
<reference evidence="8 9" key="1">
    <citation type="journal article" date="2018" name="Sci. Rep.">
        <title>Extensive genomic diversity among Mycobacterium marinum strains revealed by whole genome sequencing.</title>
        <authorList>
            <person name="Das S."/>
            <person name="Pettersson B.M."/>
            <person name="Behra P.R."/>
            <person name="Mallick A."/>
            <person name="Cheramie M."/>
            <person name="Ramesh M."/>
            <person name="Shirreff L."/>
            <person name="DuCote T."/>
            <person name="Dasgupta S."/>
            <person name="Ennis D.G."/>
            <person name="Kirsebom L.A."/>
        </authorList>
    </citation>
    <scope>NUCLEOTIDE SEQUENCE [LARGE SCALE GENOMIC DNA]</scope>
    <source>
        <strain evidence="8 9">Davis1</strain>
    </source>
</reference>
<dbReference type="Gene3D" id="3.40.50.12780">
    <property type="entry name" value="N-terminal domain of ligase-like"/>
    <property type="match status" value="1"/>
</dbReference>
<dbReference type="PANTHER" id="PTHR22754:SF32">
    <property type="entry name" value="DISCO-INTERACTING PROTEIN 2"/>
    <property type="match status" value="1"/>
</dbReference>
<evidence type="ECO:0000256" key="1">
    <source>
        <dbReference type="ARBA" id="ARBA00005189"/>
    </source>
</evidence>
<dbReference type="CDD" id="cd05931">
    <property type="entry name" value="FAAL"/>
    <property type="match status" value="1"/>
</dbReference>
<dbReference type="Pfam" id="PF00501">
    <property type="entry name" value="AMP-binding"/>
    <property type="match status" value="1"/>
</dbReference>
<keyword evidence="3 8" id="KW-0436">Ligase</keyword>
<dbReference type="RefSeq" id="WP_020731683.1">
    <property type="nucleotide sequence ID" value="NZ_CAXLAF010000017.1"/>
</dbReference>
<dbReference type="GO" id="GO:0071766">
    <property type="term" value="P:Actinobacterium-type cell wall biogenesis"/>
    <property type="evidence" value="ECO:0007669"/>
    <property type="project" value="UniProtKB-ARBA"/>
</dbReference>
<dbReference type="AlphaFoldDB" id="A0A3E2N0W8"/>
<name>A0A3E2N0W8_MYCMR</name>
<comment type="caution">
    <text evidence="8">The sequence shown here is derived from an EMBL/GenBank/DDBJ whole genome shotgun (WGS) entry which is preliminary data.</text>
</comment>
<dbReference type="PANTHER" id="PTHR22754">
    <property type="entry name" value="DISCO-INTERACTING PROTEIN 2 DIP2 -RELATED"/>
    <property type="match status" value="1"/>
</dbReference>
<dbReference type="SUPFAM" id="SSF56801">
    <property type="entry name" value="Acetyl-CoA synthetase-like"/>
    <property type="match status" value="1"/>
</dbReference>
<evidence type="ECO:0000313" key="9">
    <source>
        <dbReference type="Proteomes" id="UP000257451"/>
    </source>
</evidence>
<keyword evidence="5" id="KW-0443">Lipid metabolism</keyword>
<evidence type="ECO:0000259" key="7">
    <source>
        <dbReference type="Pfam" id="PF23024"/>
    </source>
</evidence>
<proteinExistence type="inferred from homology"/>
<dbReference type="InterPro" id="IPR042099">
    <property type="entry name" value="ANL_N_sf"/>
</dbReference>
<accession>A0A3E2N0W8</accession>
<dbReference type="InterPro" id="IPR020845">
    <property type="entry name" value="AMP-binding_CS"/>
</dbReference>
<dbReference type="GeneID" id="34342735"/>
<dbReference type="InterPro" id="IPR045851">
    <property type="entry name" value="AMP-bd_C_sf"/>
</dbReference>
<dbReference type="GO" id="GO:0006633">
    <property type="term" value="P:fatty acid biosynthetic process"/>
    <property type="evidence" value="ECO:0007669"/>
    <property type="project" value="TreeGrafter"/>
</dbReference>
<feature type="domain" description="AMP-dependent synthetase/ligase" evidence="6">
    <location>
        <begin position="8"/>
        <end position="422"/>
    </location>
</feature>
<dbReference type="Gene3D" id="3.30.300.30">
    <property type="match status" value="1"/>
</dbReference>
<dbReference type="FunFam" id="3.40.50.12780:FF:000013">
    <property type="entry name" value="Long-chain-fatty-acid--AMP ligase FadD32"/>
    <property type="match status" value="1"/>
</dbReference>
<gene>
    <name evidence="8" type="ORF">DAVIS_00897</name>
</gene>
<evidence type="ECO:0000256" key="5">
    <source>
        <dbReference type="ARBA" id="ARBA00023098"/>
    </source>
</evidence>
<comment type="similarity">
    <text evidence="2">Belongs to the ATP-dependent AMP-binding enzyme family.</text>
</comment>